<dbReference type="AlphaFoldDB" id="A0A5D0R7Z8"/>
<evidence type="ECO:0000256" key="2">
    <source>
        <dbReference type="ARBA" id="ARBA00023125"/>
    </source>
</evidence>
<dbReference type="SMART" id="SM00420">
    <property type="entry name" value="HTH_DEOR"/>
    <property type="match status" value="1"/>
</dbReference>
<gene>
    <name evidence="5" type="ORF">FVF75_15135</name>
</gene>
<dbReference type="GO" id="GO:0003700">
    <property type="term" value="F:DNA-binding transcription factor activity"/>
    <property type="evidence" value="ECO:0007669"/>
    <property type="project" value="InterPro"/>
</dbReference>
<feature type="domain" description="HTH deoR-type" evidence="4">
    <location>
        <begin position="37"/>
        <end position="92"/>
    </location>
</feature>
<dbReference type="SUPFAM" id="SSF46785">
    <property type="entry name" value="Winged helix' DNA-binding domain"/>
    <property type="match status" value="1"/>
</dbReference>
<keyword evidence="3" id="KW-0804">Transcription</keyword>
<name>A0A5D0R7Z8_9RHOB</name>
<evidence type="ECO:0000256" key="3">
    <source>
        <dbReference type="ARBA" id="ARBA00023163"/>
    </source>
</evidence>
<dbReference type="Gene3D" id="3.40.50.1360">
    <property type="match status" value="1"/>
</dbReference>
<dbReference type="InterPro" id="IPR036390">
    <property type="entry name" value="WH_DNA-bd_sf"/>
</dbReference>
<keyword evidence="1" id="KW-0805">Transcription regulation</keyword>
<dbReference type="InterPro" id="IPR050313">
    <property type="entry name" value="Carb_Metab_HTH_regulators"/>
</dbReference>
<dbReference type="PROSITE" id="PS51000">
    <property type="entry name" value="HTH_DEOR_2"/>
    <property type="match status" value="1"/>
</dbReference>
<dbReference type="PANTHER" id="PTHR30363:SF44">
    <property type="entry name" value="AGA OPERON TRANSCRIPTIONAL REPRESSOR-RELATED"/>
    <property type="match status" value="1"/>
</dbReference>
<dbReference type="InterPro" id="IPR014036">
    <property type="entry name" value="DeoR-like_C"/>
</dbReference>
<proteinExistence type="predicted"/>
<dbReference type="InterPro" id="IPR037171">
    <property type="entry name" value="NagB/RpiA_transferase-like"/>
</dbReference>
<sequence length="285" mass="31388">MIGNDAHSGHFERNDCPCAKYAISIERTGGVSSVMIRAERHERILAELARRGSVSAQDLSKLLDASLATIRRDIADLDQRKALVRTHGGATLPQRREELPFDAKVMAYLPEKRRIGAAAGAALEQGILVGCGGGTTVMQMVPAIRHKSLRLVTTAVNIALELRDARTIDVTLTGGTLRRRTAETVGHIAERTLQDMNIDVMVMGVDGIDLEKGLTTYDSSEAYVNRVMADRSRELWIVADHSKFGQVFPATILPLNRATRIFTDTGLSEEVAERYRQRGIEVLRV</sequence>
<evidence type="ECO:0000256" key="1">
    <source>
        <dbReference type="ARBA" id="ARBA00023015"/>
    </source>
</evidence>
<dbReference type="EMBL" id="VSIY01000015">
    <property type="protein sequence ID" value="TYB77597.1"/>
    <property type="molecule type" value="Genomic_DNA"/>
</dbReference>
<dbReference type="InterPro" id="IPR036388">
    <property type="entry name" value="WH-like_DNA-bd_sf"/>
</dbReference>
<dbReference type="SUPFAM" id="SSF100950">
    <property type="entry name" value="NagB/RpiA/CoA transferase-like"/>
    <property type="match status" value="1"/>
</dbReference>
<accession>A0A5D0R7Z8</accession>
<dbReference type="Proteomes" id="UP000322080">
    <property type="component" value="Unassembled WGS sequence"/>
</dbReference>
<dbReference type="Pfam" id="PF00455">
    <property type="entry name" value="DeoRC"/>
    <property type="match status" value="1"/>
</dbReference>
<dbReference type="PRINTS" id="PR00037">
    <property type="entry name" value="HTHLACR"/>
</dbReference>
<comment type="caution">
    <text evidence="5">The sequence shown here is derived from an EMBL/GenBank/DDBJ whole genome shotgun (WGS) entry which is preliminary data.</text>
</comment>
<evidence type="ECO:0000259" key="4">
    <source>
        <dbReference type="PROSITE" id="PS51000"/>
    </source>
</evidence>
<evidence type="ECO:0000313" key="5">
    <source>
        <dbReference type="EMBL" id="TYB77597.1"/>
    </source>
</evidence>
<dbReference type="GO" id="GO:0003677">
    <property type="term" value="F:DNA binding"/>
    <property type="evidence" value="ECO:0007669"/>
    <property type="project" value="UniProtKB-KW"/>
</dbReference>
<dbReference type="InterPro" id="IPR018356">
    <property type="entry name" value="Tscrpt_reg_HTH_DeoR_CS"/>
</dbReference>
<organism evidence="5 6">
    <name type="scientific">Maritimibacter fusiformis</name>
    <dbReference type="NCBI Taxonomy" id="2603819"/>
    <lineage>
        <taxon>Bacteria</taxon>
        <taxon>Pseudomonadati</taxon>
        <taxon>Pseudomonadota</taxon>
        <taxon>Alphaproteobacteria</taxon>
        <taxon>Rhodobacterales</taxon>
        <taxon>Roseobacteraceae</taxon>
        <taxon>Maritimibacter</taxon>
    </lineage>
</organism>
<dbReference type="SMART" id="SM01134">
    <property type="entry name" value="DeoRC"/>
    <property type="match status" value="1"/>
</dbReference>
<reference evidence="5 6" key="1">
    <citation type="submission" date="2019-08" db="EMBL/GenBank/DDBJ databases">
        <title>Identification of a novel species of the genus Boseongicola.</title>
        <authorList>
            <person name="Zhang X.-Q."/>
        </authorList>
    </citation>
    <scope>NUCLEOTIDE SEQUENCE [LARGE SCALE GENOMIC DNA]</scope>
    <source>
        <strain evidence="5 6">HY14</strain>
    </source>
</reference>
<dbReference type="PANTHER" id="PTHR30363">
    <property type="entry name" value="HTH-TYPE TRANSCRIPTIONAL REGULATOR SRLR-RELATED"/>
    <property type="match status" value="1"/>
</dbReference>
<evidence type="ECO:0000313" key="6">
    <source>
        <dbReference type="Proteomes" id="UP000322080"/>
    </source>
</evidence>
<protein>
    <submittedName>
        <fullName evidence="5">DeoR/GlpR transcriptional regulator</fullName>
    </submittedName>
</protein>
<dbReference type="InterPro" id="IPR001034">
    <property type="entry name" value="DeoR_HTH"/>
</dbReference>
<dbReference type="Pfam" id="PF08220">
    <property type="entry name" value="HTH_DeoR"/>
    <property type="match status" value="1"/>
</dbReference>
<dbReference type="Gene3D" id="1.10.10.10">
    <property type="entry name" value="Winged helix-like DNA-binding domain superfamily/Winged helix DNA-binding domain"/>
    <property type="match status" value="1"/>
</dbReference>
<dbReference type="PROSITE" id="PS00894">
    <property type="entry name" value="HTH_DEOR_1"/>
    <property type="match status" value="1"/>
</dbReference>
<keyword evidence="2" id="KW-0238">DNA-binding</keyword>
<keyword evidence="6" id="KW-1185">Reference proteome</keyword>